<dbReference type="Proteomes" id="UP000321934">
    <property type="component" value="Chromosome"/>
</dbReference>
<evidence type="ECO:0000313" key="2">
    <source>
        <dbReference type="EMBL" id="QED22957.1"/>
    </source>
</evidence>
<protein>
    <submittedName>
        <fullName evidence="2">Leucine Rich repeats (2 copies)</fullName>
    </submittedName>
</protein>
<dbReference type="EMBL" id="CP029077">
    <property type="protein sequence ID" value="QED22957.1"/>
    <property type="molecule type" value="Genomic_DNA"/>
</dbReference>
<evidence type="ECO:0000256" key="1">
    <source>
        <dbReference type="SAM" id="Coils"/>
    </source>
</evidence>
<dbReference type="PROSITE" id="PS51450">
    <property type="entry name" value="LRR"/>
    <property type="match status" value="1"/>
</dbReference>
<dbReference type="InterPro" id="IPR001611">
    <property type="entry name" value="Leu-rich_rpt"/>
</dbReference>
<proteinExistence type="predicted"/>
<accession>A0A5B8XG73</accession>
<gene>
    <name evidence="2" type="ORF">Deia_00147</name>
</gene>
<reference evidence="2 3" key="1">
    <citation type="journal article" date="2019" name="ISME J.">
        <title>Deianiraea, an extracellular bacterium associated with the ciliate Paramecium, suggests an alternative scenario for the evolution of Rickettsiales.</title>
        <authorList>
            <person name="Castelli M."/>
            <person name="Sabaneyeva E."/>
            <person name="Lanzoni O."/>
            <person name="Lebedeva N."/>
            <person name="Floriano A.M."/>
            <person name="Gaiarsa S."/>
            <person name="Benken K."/>
            <person name="Modeo L."/>
            <person name="Bandi C."/>
            <person name="Potekhin A."/>
            <person name="Sassera D."/>
            <person name="Petroni G."/>
        </authorList>
    </citation>
    <scope>NUCLEOTIDE SEQUENCE [LARGE SCALE GENOMIC DNA]</scope>
    <source>
        <strain evidence="2">CyL4-1</strain>
    </source>
</reference>
<keyword evidence="3" id="KW-1185">Reference proteome</keyword>
<name>A0A5B8XG73_9RICK</name>
<evidence type="ECO:0000313" key="3">
    <source>
        <dbReference type="Proteomes" id="UP000321934"/>
    </source>
</evidence>
<keyword evidence="1" id="KW-0175">Coiled coil</keyword>
<dbReference type="InterPro" id="IPR032675">
    <property type="entry name" value="LRR_dom_sf"/>
</dbReference>
<dbReference type="Gene3D" id="3.80.10.10">
    <property type="entry name" value="Ribonuclease Inhibitor"/>
    <property type="match status" value="2"/>
</dbReference>
<sequence>MKNTVECNLFLDSYFFYNILACYFSFKFMQQGSIHINEQQEVPNNDGVQQNDDNISHASVKEFVNLPEPNIQSPLEMAKALINDAYNGNNDVCNLSGLGLTDDNLQNLLNDDNDMLLKLKTFEKLDLSLNNFTNLKNIERLENLKNLDLSGCNISNINGISKLTNLCMLSLVGNPNPENCQEIAQCKKLTGLACPQNIGHGVINQLPQLTQLSLQCVNNGASILEDLDPSTTNDQEEKDQRDRIRQQIVIINLHGTKMQDENMEYLTLFENLTGLNISNNPDITIDGIGKLNNLHNLKILHMVKYYPNSDAPEEVEKILKMPFIRKLDILKIIEQENCTNDIKNTLLQYPISYKFFPQDFLEGEGPSLRELFEIIFNSNTITTTLKEKIALSKHIDYCMQCILEDKDALSKIISYNVNLGSLLQKTNNWNKLTQRTKNMVMIFDISQYYKLHNMQHCSKKLQDIIPQTTAYPNPLLEKVLHPLVMEYQSKNELDNNKQDVIEKSLRHHHIPINGNLNFDEFIIDTCMSLTTNKKLFQTLDPKTKNMLAYLEILKTLLPQKNDIIIMLLNNAKGKNDVQESDLDTLVTEMLEDEGAIEAMIKNNVEPYTNLTRNYSNVFQALEPKTKNMLAYLEILKALFPWQENIIIDFFNNAKNSEDASLDKLVTEMLKDTNAINAMITNVVNPYTTLAINYSNVFNTLDPKTQNMLAYLEILKALLPLQSDTIIGLLKDAQGKNDVQELNLDKLVTERFGENKNEEINFYITIITDVSPVSIALVNFAEKKLKTMRDNQTGYNTETLNTEYIKFFDAAKDQCRKNLNTIFKTITNNNLGLKLTKKEAQIIAIELLNPKYGYYSNDEESFYHNFLIPIVLCSKYNKKAMKNALLCFANLPNKFTTSKFASIDKDMIFAGCKAALGNCQVPRIYQLNQLYCLYLVKDAKTREAMIQYLALIEYFSKSNDPFFKNIIAKVDYIPQYVNAIFNKEHNKKYGIFELKNNMSSRTDNVLLLAMASEIDGTQYNKLKNYRFNRKKINDIINNYKEESGLLTENELVACEQIKKQREKCKEPLMDAQLILYEICDDTLVNKELSSILSEYDALLSLSNFNEFCDNKFFDFNSDKFKHKLSEYLDIFKNPEKYRSSKKIRGILDSYDKINTKFYDFIKKSFTKYINTTIDKAIKNAENENKKLLEQFQTNFNNFQFEIKDFIIGCKDYPDVLNKINEQKNLGEGYSLFKNFLNLQANNQQVLPKNSIQQNEQDDRKNEQDEQQSVKSYTMSIFKGQQQEPNLQDSQEFNNSQYVSSQISHNSYNNSAVKAVEAYDAGLDGTRRKSKTLIQHYYDRDSNKHEVDTNGDNLYIEHSNGNGQVQMEIIQQTVITNKGAGAVKINDEYKIYNNTQNNQSQFRSAWLDEQESIGEGAGAMEIKDKKIDGTSNKDGITLLDFDKDEKIKLQEVAQMDREKLLRERKDEIIKKVRQIAQMDREKRLRERKDEIIRKKIPKEARISDGLNKALNQYTILLKKPSNDINPCQNRNSEGAAMNATDRYNTSQQNLVELQVSRSFVEILQNSRRSSINVEIASYNDRGCCC</sequence>
<feature type="coiled-coil region" evidence="1">
    <location>
        <begin position="1169"/>
        <end position="1196"/>
    </location>
</feature>
<dbReference type="SUPFAM" id="SSF52047">
    <property type="entry name" value="RNI-like"/>
    <property type="match status" value="1"/>
</dbReference>
<organism evidence="2 3">
    <name type="scientific">Candidatus Deianiraea vastatrix</name>
    <dbReference type="NCBI Taxonomy" id="2163644"/>
    <lineage>
        <taxon>Bacteria</taxon>
        <taxon>Pseudomonadati</taxon>
        <taxon>Pseudomonadota</taxon>
        <taxon>Alphaproteobacteria</taxon>
        <taxon>Rickettsiales</taxon>
        <taxon>Candidatus Deianiraeaceae</taxon>
        <taxon>Candidatus Deianiraea</taxon>
    </lineage>
</organism>